<evidence type="ECO:0000256" key="13">
    <source>
        <dbReference type="PROSITE-ProRule" id="PRU00175"/>
    </source>
</evidence>
<feature type="compositionally biased region" description="Polar residues" evidence="14">
    <location>
        <begin position="222"/>
        <end position="236"/>
    </location>
</feature>
<gene>
    <name evidence="18" type="ORF">DEO72_LG6g2476</name>
</gene>
<dbReference type="PROSITE" id="PS50172">
    <property type="entry name" value="BRCT"/>
    <property type="match status" value="2"/>
</dbReference>
<evidence type="ECO:0000313" key="18">
    <source>
        <dbReference type="EMBL" id="QCD97764.1"/>
    </source>
</evidence>
<dbReference type="Pfam" id="PF00097">
    <property type="entry name" value="zf-C3HC4"/>
    <property type="match status" value="1"/>
</dbReference>
<dbReference type="InterPro" id="IPR001841">
    <property type="entry name" value="Znf_RING"/>
</dbReference>
<dbReference type="CDD" id="cd17734">
    <property type="entry name" value="BRCT_Bard1_rpt1"/>
    <property type="match status" value="1"/>
</dbReference>
<evidence type="ECO:0000256" key="5">
    <source>
        <dbReference type="ARBA" id="ARBA00022737"/>
    </source>
</evidence>
<keyword evidence="7 13" id="KW-0863">Zinc-finger</keyword>
<feature type="domain" description="BRCT" evidence="16">
    <location>
        <begin position="559"/>
        <end position="673"/>
    </location>
</feature>
<dbReference type="InterPro" id="IPR034732">
    <property type="entry name" value="EPHD"/>
</dbReference>
<proteinExistence type="predicted"/>
<dbReference type="FunFam" id="3.40.50.10190:FF:000092">
    <property type="entry name" value="BRCA1-associated RING domain protein 1"/>
    <property type="match status" value="1"/>
</dbReference>
<evidence type="ECO:0000256" key="8">
    <source>
        <dbReference type="ARBA" id="ARBA00022833"/>
    </source>
</evidence>
<keyword evidence="8" id="KW-0862">Zinc</keyword>
<protein>
    <recommendedName>
        <fullName evidence="12">RING-type E3 ubiquitin transferase BRCA1</fullName>
    </recommendedName>
</protein>
<dbReference type="Proteomes" id="UP000501690">
    <property type="component" value="Linkage Group LG6"/>
</dbReference>
<dbReference type="GO" id="GO:0005634">
    <property type="term" value="C:nucleus"/>
    <property type="evidence" value="ECO:0007669"/>
    <property type="project" value="UniProtKB-SubCell"/>
</dbReference>
<dbReference type="PROSITE" id="PS51805">
    <property type="entry name" value="EPHD"/>
    <property type="match status" value="1"/>
</dbReference>
<dbReference type="FunFam" id="3.40.50.10190:FF:000006">
    <property type="entry name" value="Breast cancer type 1 susceptibility protein homolog"/>
    <property type="match status" value="1"/>
</dbReference>
<evidence type="ECO:0000256" key="6">
    <source>
        <dbReference type="ARBA" id="ARBA00022763"/>
    </source>
</evidence>
<organism evidence="18 19">
    <name type="scientific">Vigna unguiculata</name>
    <name type="common">Cowpea</name>
    <dbReference type="NCBI Taxonomy" id="3917"/>
    <lineage>
        <taxon>Eukaryota</taxon>
        <taxon>Viridiplantae</taxon>
        <taxon>Streptophyta</taxon>
        <taxon>Embryophyta</taxon>
        <taxon>Tracheophyta</taxon>
        <taxon>Spermatophyta</taxon>
        <taxon>Magnoliopsida</taxon>
        <taxon>eudicotyledons</taxon>
        <taxon>Gunneridae</taxon>
        <taxon>Pentapetalae</taxon>
        <taxon>rosids</taxon>
        <taxon>fabids</taxon>
        <taxon>Fabales</taxon>
        <taxon>Fabaceae</taxon>
        <taxon>Papilionoideae</taxon>
        <taxon>50 kb inversion clade</taxon>
        <taxon>NPAAA clade</taxon>
        <taxon>indigoferoid/millettioid clade</taxon>
        <taxon>Phaseoleae</taxon>
        <taxon>Vigna</taxon>
    </lineage>
</organism>
<keyword evidence="19" id="KW-1185">Reference proteome</keyword>
<evidence type="ECO:0000313" key="19">
    <source>
        <dbReference type="Proteomes" id="UP000501690"/>
    </source>
</evidence>
<dbReference type="GO" id="GO:0000724">
    <property type="term" value="P:double-strand break repair via homologous recombination"/>
    <property type="evidence" value="ECO:0007669"/>
    <property type="project" value="TreeGrafter"/>
</dbReference>
<evidence type="ECO:0000259" key="15">
    <source>
        <dbReference type="PROSITE" id="PS50089"/>
    </source>
</evidence>
<dbReference type="Pfam" id="PF00533">
    <property type="entry name" value="BRCT"/>
    <property type="match status" value="1"/>
</dbReference>
<reference evidence="18 19" key="1">
    <citation type="submission" date="2019-04" db="EMBL/GenBank/DDBJ databases">
        <title>An improved genome assembly and genetic linkage map for asparagus bean, Vigna unguiculata ssp. sesquipedialis.</title>
        <authorList>
            <person name="Xia Q."/>
            <person name="Zhang R."/>
            <person name="Dong Y."/>
        </authorList>
    </citation>
    <scope>NUCLEOTIDE SEQUENCE [LARGE SCALE GENOMIC DNA]</scope>
    <source>
        <tissue evidence="18">Leaf</tissue>
    </source>
</reference>
<evidence type="ECO:0000256" key="1">
    <source>
        <dbReference type="ARBA" id="ARBA00004123"/>
    </source>
</evidence>
<dbReference type="SMART" id="SM00184">
    <property type="entry name" value="RING"/>
    <property type="match status" value="2"/>
</dbReference>
<keyword evidence="11" id="KW-0131">Cell cycle</keyword>
<dbReference type="InterPro" id="IPR013083">
    <property type="entry name" value="Znf_RING/FYVE/PHD"/>
</dbReference>
<accession>A0A4D6MD94</accession>
<evidence type="ECO:0000259" key="16">
    <source>
        <dbReference type="PROSITE" id="PS50172"/>
    </source>
</evidence>
<name>A0A4D6MD94_VIGUN</name>
<evidence type="ECO:0000256" key="3">
    <source>
        <dbReference type="ARBA" id="ARBA00022454"/>
    </source>
</evidence>
<evidence type="ECO:0000256" key="2">
    <source>
        <dbReference type="ARBA" id="ARBA00004286"/>
    </source>
</evidence>
<keyword evidence="6" id="KW-0227">DNA damage</keyword>
<dbReference type="EMBL" id="CP039350">
    <property type="protein sequence ID" value="QCD97764.1"/>
    <property type="molecule type" value="Genomic_DNA"/>
</dbReference>
<dbReference type="SUPFAM" id="SSF52113">
    <property type="entry name" value="BRCT domain"/>
    <property type="match status" value="2"/>
</dbReference>
<dbReference type="GO" id="GO:0008270">
    <property type="term" value="F:zinc ion binding"/>
    <property type="evidence" value="ECO:0007669"/>
    <property type="project" value="UniProtKB-KW"/>
</dbReference>
<dbReference type="OrthoDB" id="2384350at2759"/>
<dbReference type="GO" id="GO:0005694">
    <property type="term" value="C:chromosome"/>
    <property type="evidence" value="ECO:0007669"/>
    <property type="project" value="UniProtKB-SubCell"/>
</dbReference>
<dbReference type="PANTHER" id="PTHR13763">
    <property type="entry name" value="BREAST CANCER TYPE 1 SUSCEPTIBILITY PROTEIN BRCA1"/>
    <property type="match status" value="1"/>
</dbReference>
<dbReference type="GO" id="GO:0045944">
    <property type="term" value="P:positive regulation of transcription by RNA polymerase II"/>
    <property type="evidence" value="ECO:0007669"/>
    <property type="project" value="TreeGrafter"/>
</dbReference>
<dbReference type="SUPFAM" id="SSF57850">
    <property type="entry name" value="RING/U-box"/>
    <property type="match status" value="1"/>
</dbReference>
<dbReference type="InterPro" id="IPR017907">
    <property type="entry name" value="Znf_RING_CS"/>
</dbReference>
<dbReference type="InterPro" id="IPR036420">
    <property type="entry name" value="BRCT_dom_sf"/>
</dbReference>
<keyword evidence="5" id="KW-0677">Repeat</keyword>
<dbReference type="GO" id="GO:0004842">
    <property type="term" value="F:ubiquitin-protein transferase activity"/>
    <property type="evidence" value="ECO:0007669"/>
    <property type="project" value="TreeGrafter"/>
</dbReference>
<feature type="domain" description="PHD-type" evidence="17">
    <location>
        <begin position="289"/>
        <end position="409"/>
    </location>
</feature>
<dbReference type="Gene3D" id="3.40.50.10190">
    <property type="entry name" value="BRCT domain"/>
    <property type="match status" value="2"/>
</dbReference>
<dbReference type="InterPro" id="IPR001357">
    <property type="entry name" value="BRCT_dom"/>
</dbReference>
<dbReference type="InterPro" id="IPR018957">
    <property type="entry name" value="Znf_C3HC4_RING-type"/>
</dbReference>
<evidence type="ECO:0000256" key="12">
    <source>
        <dbReference type="ARBA" id="ARBA00031556"/>
    </source>
</evidence>
<keyword evidence="10" id="KW-0539">Nucleus</keyword>
<keyword evidence="9" id="KW-0234">DNA repair</keyword>
<dbReference type="AlphaFoldDB" id="A0A4D6MD94"/>
<evidence type="ECO:0000256" key="14">
    <source>
        <dbReference type="SAM" id="MobiDB-lite"/>
    </source>
</evidence>
<evidence type="ECO:0000256" key="9">
    <source>
        <dbReference type="ARBA" id="ARBA00023204"/>
    </source>
</evidence>
<dbReference type="SMART" id="SM00292">
    <property type="entry name" value="BRCT"/>
    <property type="match status" value="2"/>
</dbReference>
<dbReference type="Gramene" id="Vigun01g145100.1.v1.2">
    <property type="protein sequence ID" value="Vigun01g145100.1.v1.2"/>
    <property type="gene ID" value="Vigun01g145100.v1.2"/>
</dbReference>
<dbReference type="Pfam" id="PF13771">
    <property type="entry name" value="zf-HC5HC2H"/>
    <property type="match status" value="1"/>
</dbReference>
<dbReference type="Gene3D" id="3.30.40.10">
    <property type="entry name" value="Zinc/RING finger domain, C3HC4 (zinc finger)"/>
    <property type="match status" value="2"/>
</dbReference>
<keyword evidence="4" id="KW-0479">Metal-binding</keyword>
<dbReference type="InterPro" id="IPR031099">
    <property type="entry name" value="BRCA1-associated"/>
</dbReference>
<feature type="domain" description="BRCT" evidence="16">
    <location>
        <begin position="448"/>
        <end position="538"/>
    </location>
</feature>
<dbReference type="FunFam" id="3.30.40.10:FF:000310">
    <property type="entry name" value="Breast cancer associated RING 1"/>
    <property type="match status" value="1"/>
</dbReference>
<dbReference type="PROSITE" id="PS50089">
    <property type="entry name" value="ZF_RING_2"/>
    <property type="match status" value="1"/>
</dbReference>
<evidence type="ECO:0000259" key="17">
    <source>
        <dbReference type="PROSITE" id="PS51805"/>
    </source>
</evidence>
<dbReference type="PROSITE" id="PS00518">
    <property type="entry name" value="ZF_RING_1"/>
    <property type="match status" value="1"/>
</dbReference>
<comment type="subcellular location">
    <subcellularLocation>
        <location evidence="2">Chromosome</location>
    </subcellularLocation>
    <subcellularLocation>
        <location evidence="1">Nucleus</location>
    </subcellularLocation>
</comment>
<evidence type="ECO:0000256" key="7">
    <source>
        <dbReference type="ARBA" id="ARBA00022771"/>
    </source>
</evidence>
<sequence>MEDSTKPSAGKTKLLNPWMLHFQKLALELKCALCLSLFKRPVLLPCNHLFCDSCLADCAAAGAGSECAVCNAKYAQTDVRHVPFVENVVAIYKSLEATFCPSLFHKHSSGDERVLEPCQAVLNSTSSSIQARKLPMNLPNLNKVGVVKNHKSKIAGHDKAEELEFSHGRGKPNVMQSSHVEMDVNQVTQSAPDSPLFCDTKGSDNDCSDQDSEHQLPPDRLGNSSLKRASTGNGNLNEKMGQLRSESSASETEGLERDPKRHKILGLKSGKVPGAQLPADTSNDFSPTGSTCSFCQSSKTSEATGPMLHYANGNLVTGDAATKPNVIPVHRVCIDWAPQVYFVGEVVKNLKAELARGAKLKCSKCNLKGAALGCYVKSCRRTYHVPCALDISTCRWDHEDFLLLCPLHSNVKFPCEKSRSKKQAVRKHPNLPQLPPHHSNTLEVSQDDGKNMVFCGSALSNEEKVLLLNYASKVGATVTKFWTSNVTHVIASTDANGACSRTLKVLMAILNGRWVLKLDWIKACMEEKNPVEEEPYEISVDNQGCQGGPRAGRLKALANEPKLFSDLKFYFSGDYVSTYKEDLEELIEVGGGAVLRSKEELVAQRQECKVNSPKLLVVYNLDPPQGCKLGEEVSILWQRLNDAEDLAANTLQVIGHTWILESIAACNLQPFVN</sequence>
<evidence type="ECO:0000256" key="10">
    <source>
        <dbReference type="ARBA" id="ARBA00023242"/>
    </source>
</evidence>
<evidence type="ECO:0000256" key="11">
    <source>
        <dbReference type="ARBA" id="ARBA00023306"/>
    </source>
</evidence>
<keyword evidence="3" id="KW-0158">Chromosome</keyword>
<dbReference type="PANTHER" id="PTHR13763:SF9">
    <property type="entry name" value="BRCA1-ASSOCIATED RING DOMAIN PROTEIN 1"/>
    <property type="match status" value="1"/>
</dbReference>
<feature type="region of interest" description="Disordered" evidence="14">
    <location>
        <begin position="188"/>
        <end position="261"/>
    </location>
</feature>
<feature type="domain" description="RING-type" evidence="15">
    <location>
        <begin position="31"/>
        <end position="71"/>
    </location>
</feature>
<evidence type="ECO:0000256" key="4">
    <source>
        <dbReference type="ARBA" id="ARBA00022723"/>
    </source>
</evidence>